<dbReference type="InterPro" id="IPR027417">
    <property type="entry name" value="P-loop_NTPase"/>
</dbReference>
<reference evidence="4" key="2">
    <citation type="journal article" date="2023" name="Science">
        <title>Genomic signatures of disease resistance in endangered staghorn corals.</title>
        <authorList>
            <person name="Vollmer S.V."/>
            <person name="Selwyn J.D."/>
            <person name="Despard B.A."/>
            <person name="Roesel C.L."/>
        </authorList>
    </citation>
    <scope>NUCLEOTIDE SEQUENCE</scope>
    <source>
        <strain evidence="4">K2</strain>
    </source>
</reference>
<dbReference type="EMBL" id="JARQWQ010000037">
    <property type="protein sequence ID" value="KAK2560321.1"/>
    <property type="molecule type" value="Genomic_DNA"/>
</dbReference>
<comment type="caution">
    <text evidence="4">The sequence shown here is derived from an EMBL/GenBank/DDBJ whole genome shotgun (WGS) entry which is preliminary data.</text>
</comment>
<evidence type="ECO:0000313" key="4">
    <source>
        <dbReference type="EMBL" id="KAK2560321.1"/>
    </source>
</evidence>
<evidence type="ECO:0000259" key="3">
    <source>
        <dbReference type="Pfam" id="PF16095"/>
    </source>
</evidence>
<dbReference type="Proteomes" id="UP001249851">
    <property type="component" value="Unassembled WGS sequence"/>
</dbReference>
<dbReference type="GO" id="GO:0016301">
    <property type="term" value="F:kinase activity"/>
    <property type="evidence" value="ECO:0007669"/>
    <property type="project" value="UniProtKB-KW"/>
</dbReference>
<dbReference type="InterPro" id="IPR036388">
    <property type="entry name" value="WH-like_DNA-bd_sf"/>
</dbReference>
<dbReference type="Gene3D" id="3.40.50.300">
    <property type="entry name" value="P-loop containing nucleotide triphosphate hydrolases"/>
    <property type="match status" value="1"/>
</dbReference>
<feature type="region of interest" description="Disordered" evidence="2">
    <location>
        <begin position="61"/>
        <end position="84"/>
    </location>
</feature>
<evidence type="ECO:0000256" key="2">
    <source>
        <dbReference type="SAM" id="MobiDB-lite"/>
    </source>
</evidence>
<dbReference type="AlphaFoldDB" id="A0AAD9QFG1"/>
<proteinExistence type="predicted"/>
<dbReference type="Gene3D" id="1.10.10.10">
    <property type="entry name" value="Winged helix-like DNA-binding domain superfamily/Winged helix DNA-binding domain"/>
    <property type="match status" value="1"/>
</dbReference>
<dbReference type="Pfam" id="PF16095">
    <property type="entry name" value="COR-A"/>
    <property type="match status" value="1"/>
</dbReference>
<dbReference type="PANTHER" id="PTHR47679">
    <property type="entry name" value="PROTEIN TORNADO 1"/>
    <property type="match status" value="1"/>
</dbReference>
<evidence type="ECO:0000313" key="5">
    <source>
        <dbReference type="Proteomes" id="UP001249851"/>
    </source>
</evidence>
<sequence length="644" mass="74725">MGIPFNPHEGSTVGIDVDPSYFKVSTETWKIGEEDQATNKETKRYFEYNLTRQILKILEHDTEEQNVSEGNEVTEDPPSGEKRETLQEIESLPSDLLAVKEMEGEDKIYSVLWDFAGESVYYETHTLFLTSRAIFLLTYDLSRDPYGKALSEKKQERYRVIDDRIGTKTHLDYLDYWMTSVSSVSSQVKDREVHSVLPKTLPCVFLVCTNADRPSGGEDPKVLARKVYGELLKKPYSTHLCGKFEVDNTKSSQKPECPGVSRLREKIREVAKRIPQMKEFIPIKWLKFEKKLQQFLNNGHQWITIENARKTAYNDCQIHDDEEFKTALDFLHDQKILIHFDNTDELNKFVFLDLQWLIDVMKKVITIKPYDDDDDIEFEDLWLKLQEEGILEEKLLKHVWGPLIREHAVFRSLIEIMENFSLLCSWPASDDFERYLVPSMLISHPPEGITQLIDSAQLPSLFIKFNPGQVPPRLFPRLVTQFLLLGKDDFWSSLNPQLYQNFARLYIAKDDRCSVVLLCHSSLIEVVVHGGNDSFEVSCAQSVLGQLLLLLERMRKGFFWLKGMRYQAGVLCRVCCPGKKVKFCSKHRTNKCEREDCLHFIPESEMRSARLPRFAVFCCASFEERHKSVRQRLGQNLERESGGT</sequence>
<keyword evidence="5" id="KW-1185">Reference proteome</keyword>
<gene>
    <name evidence="4" type="ORF">P5673_017321</name>
</gene>
<dbReference type="InterPro" id="IPR032171">
    <property type="entry name" value="COR-A"/>
</dbReference>
<keyword evidence="4" id="KW-0808">Transferase</keyword>
<organism evidence="4 5">
    <name type="scientific">Acropora cervicornis</name>
    <name type="common">Staghorn coral</name>
    <dbReference type="NCBI Taxonomy" id="6130"/>
    <lineage>
        <taxon>Eukaryota</taxon>
        <taxon>Metazoa</taxon>
        <taxon>Cnidaria</taxon>
        <taxon>Anthozoa</taxon>
        <taxon>Hexacorallia</taxon>
        <taxon>Scleractinia</taxon>
        <taxon>Astrocoeniina</taxon>
        <taxon>Acroporidae</taxon>
        <taxon>Acropora</taxon>
    </lineage>
</organism>
<accession>A0AAD9QFG1</accession>
<evidence type="ECO:0000256" key="1">
    <source>
        <dbReference type="ARBA" id="ARBA00022737"/>
    </source>
</evidence>
<dbReference type="PANTHER" id="PTHR47679:SF1">
    <property type="entry name" value="PROTEIN TORNADO 1"/>
    <property type="match status" value="1"/>
</dbReference>
<name>A0AAD9QFG1_ACRCE</name>
<keyword evidence="1" id="KW-0677">Repeat</keyword>
<feature type="domain" description="COR" evidence="3">
    <location>
        <begin position="282"/>
        <end position="441"/>
    </location>
</feature>
<keyword evidence="4" id="KW-0418">Kinase</keyword>
<protein>
    <submittedName>
        <fullName evidence="4">Serine/threonine-protein kinase pats1</fullName>
    </submittedName>
</protein>
<reference evidence="4" key="1">
    <citation type="journal article" date="2023" name="G3 (Bethesda)">
        <title>Whole genome assembly and annotation of the endangered Caribbean coral Acropora cervicornis.</title>
        <authorList>
            <person name="Selwyn J.D."/>
            <person name="Vollmer S.V."/>
        </authorList>
    </citation>
    <scope>NUCLEOTIDE SEQUENCE</scope>
    <source>
        <strain evidence="4">K2</strain>
    </source>
</reference>